<dbReference type="NCBIfam" id="TIGR01409">
    <property type="entry name" value="TAT_signal_seq"/>
    <property type="match status" value="1"/>
</dbReference>
<dbReference type="AlphaFoldDB" id="A0A6J4P6F0"/>
<proteinExistence type="predicted"/>
<dbReference type="PROSITE" id="PS51318">
    <property type="entry name" value="TAT"/>
    <property type="match status" value="1"/>
</dbReference>
<dbReference type="Gene3D" id="1.20.1260.10">
    <property type="match status" value="1"/>
</dbReference>
<dbReference type="InterPro" id="IPR009078">
    <property type="entry name" value="Ferritin-like_SF"/>
</dbReference>
<dbReference type="InterPro" id="IPR006311">
    <property type="entry name" value="TAT_signal"/>
</dbReference>
<gene>
    <name evidence="1" type="ORF">AVDCRST_MAG55-930</name>
</gene>
<dbReference type="InterPro" id="IPR019546">
    <property type="entry name" value="TAT_signal_bac_arc"/>
</dbReference>
<sequence>MSGLESRGPIAFDRETSRRNFLKTAAWTGAALSAMGIGGFAASRADAQDAPYTTYQGLGDAAILQFAYQLELLEGNFYAIGADSGLFADTFLDQIAVIRDHEFAHAEAIAATLGDLGAGVPAEPAFTFPEDATADAATFLGYAATLEPVGIGAYQGAAPALESKDILAAAISIHNAECQHRAAINIMNLVVPPNDVAFEEALPLAAVQDAVAPFGITG</sequence>
<dbReference type="Pfam" id="PF13668">
    <property type="entry name" value="Ferritin_2"/>
    <property type="match status" value="1"/>
</dbReference>
<dbReference type="InterPro" id="IPR012347">
    <property type="entry name" value="Ferritin-like"/>
</dbReference>
<protein>
    <recommendedName>
        <fullName evidence="2">Dessication-associated protein</fullName>
    </recommendedName>
</protein>
<accession>A0A6J4P6F0</accession>
<dbReference type="SUPFAM" id="SSF47240">
    <property type="entry name" value="Ferritin-like"/>
    <property type="match status" value="1"/>
</dbReference>
<organism evidence="1">
    <name type="scientific">uncultured Rubrobacteraceae bacterium</name>
    <dbReference type="NCBI Taxonomy" id="349277"/>
    <lineage>
        <taxon>Bacteria</taxon>
        <taxon>Bacillati</taxon>
        <taxon>Actinomycetota</taxon>
        <taxon>Rubrobacteria</taxon>
        <taxon>Rubrobacterales</taxon>
        <taxon>Rubrobacteraceae</taxon>
        <taxon>environmental samples</taxon>
    </lineage>
</organism>
<name>A0A6J4P6F0_9ACTN</name>
<reference evidence="1" key="1">
    <citation type="submission" date="2020-02" db="EMBL/GenBank/DDBJ databases">
        <authorList>
            <person name="Meier V. D."/>
        </authorList>
    </citation>
    <scope>NUCLEOTIDE SEQUENCE</scope>
    <source>
        <strain evidence="1">AVDCRST_MAG55</strain>
    </source>
</reference>
<evidence type="ECO:0000313" key="1">
    <source>
        <dbReference type="EMBL" id="CAA9404690.1"/>
    </source>
</evidence>
<evidence type="ECO:0008006" key="2">
    <source>
        <dbReference type="Google" id="ProtNLM"/>
    </source>
</evidence>
<dbReference type="EMBL" id="CADCUZ010000036">
    <property type="protein sequence ID" value="CAA9404690.1"/>
    <property type="molecule type" value="Genomic_DNA"/>
</dbReference>